<dbReference type="AlphaFoldDB" id="A0A9W5B0J1"/>
<gene>
    <name evidence="1" type="ORF">AGR2A_Cc160241</name>
</gene>
<comment type="caution">
    <text evidence="1">The sequence shown here is derived from an EMBL/GenBank/DDBJ whole genome shotgun (WGS) entry which is preliminary data.</text>
</comment>
<accession>A0A9W5B0J1</accession>
<name>A0A9W5B0J1_9HYPH</name>
<keyword evidence="2" id="KW-1185">Reference proteome</keyword>
<dbReference type="Proteomes" id="UP000191933">
    <property type="component" value="Unassembled WGS sequence"/>
</dbReference>
<sequence>MNVEFLHLAMKRGPADAEQGRGLRDIAVGARQHAPQRRTLRFREVGTAVMALFLQDIRGRETLRDAGIVQLQRKTSGAGRAEHEIVLIHGEQRKRRPEPTWHDDDACPRKGTAEQIALDALRRVLHRLGDKRKGHLVDVVAAGGNIERTRHPAGMIANGSRGAAQFRIRREEMLVTIDNHRTLVDERGAYAVCANALFAPDGAGPEAERPEIAIIAGRASPLQRNALSIGQEQAAAGSPDTVENSVKFVGAFSNQASGTFTGAPKLRLAEKDRLAIFFRCKTVLDHAATPRGDNRRTCGCGTVACGFIHAFRMGDVCRHALLPKLLGDGALEASMFQQKTSRPASEAQLTVRPP</sequence>
<dbReference type="EMBL" id="FBVY01000008">
    <property type="protein sequence ID" value="CUW89799.1"/>
    <property type="molecule type" value="Genomic_DNA"/>
</dbReference>
<protein>
    <submittedName>
        <fullName evidence="1">Uncharacterized protein</fullName>
    </submittedName>
</protein>
<evidence type="ECO:0000313" key="2">
    <source>
        <dbReference type="Proteomes" id="UP000191933"/>
    </source>
</evidence>
<proteinExistence type="predicted"/>
<reference evidence="1 2" key="1">
    <citation type="submission" date="2016-01" db="EMBL/GenBank/DDBJ databases">
        <authorList>
            <person name="Regsiter A."/>
            <person name="william w."/>
        </authorList>
    </citation>
    <scope>NUCLEOTIDE SEQUENCE [LARGE SCALE GENOMIC DNA]</scope>
    <source>
        <strain evidence="1 2">CFBP 5494</strain>
    </source>
</reference>
<evidence type="ECO:0000313" key="1">
    <source>
        <dbReference type="EMBL" id="CUW89799.1"/>
    </source>
</evidence>
<organism evidence="1 2">
    <name type="scientific">Agrobacterium genomosp. 2 str. CFBP 5494</name>
    <dbReference type="NCBI Taxonomy" id="1183436"/>
    <lineage>
        <taxon>Bacteria</taxon>
        <taxon>Pseudomonadati</taxon>
        <taxon>Pseudomonadota</taxon>
        <taxon>Alphaproteobacteria</taxon>
        <taxon>Hyphomicrobiales</taxon>
        <taxon>Rhizobiaceae</taxon>
        <taxon>Rhizobium/Agrobacterium group</taxon>
        <taxon>Agrobacterium</taxon>
        <taxon>Agrobacterium tumefaciens complex</taxon>
    </lineage>
</organism>